<gene>
    <name evidence="2" type="ORF">SOO65_11880</name>
</gene>
<dbReference type="RefSeq" id="WP_321389998.1">
    <property type="nucleotide sequence ID" value="NZ_CP139487.1"/>
</dbReference>
<feature type="chain" id="PRO_5043937672" evidence="1">
    <location>
        <begin position="20"/>
        <end position="411"/>
    </location>
</feature>
<proteinExistence type="predicted"/>
<dbReference type="EMBL" id="CP139487">
    <property type="protein sequence ID" value="WPU63386.1"/>
    <property type="molecule type" value="Genomic_DNA"/>
</dbReference>
<dbReference type="KEGG" id="psti:SOO65_11880"/>
<evidence type="ECO:0000313" key="2">
    <source>
        <dbReference type="EMBL" id="WPU63386.1"/>
    </source>
</evidence>
<feature type="signal peptide" evidence="1">
    <location>
        <begin position="1"/>
        <end position="19"/>
    </location>
</feature>
<reference evidence="2 3" key="1">
    <citation type="submission" date="2023-11" db="EMBL/GenBank/DDBJ databases">
        <title>Peredibacter starrii A3.12.</title>
        <authorList>
            <person name="Mitchell R.J."/>
        </authorList>
    </citation>
    <scope>NUCLEOTIDE SEQUENCE [LARGE SCALE GENOMIC DNA]</scope>
    <source>
        <strain evidence="2 3">A3.12</strain>
    </source>
</reference>
<protein>
    <submittedName>
        <fullName evidence="2">Uncharacterized protein</fullName>
    </submittedName>
</protein>
<dbReference type="Proteomes" id="UP001324634">
    <property type="component" value="Chromosome"/>
</dbReference>
<sequence>MSRLLTLAMGLALSVSAFAQDLSIQGFNERFTLVKNEQGVVTTVKLKKAITRFTIKPFIEQLKNDLRLEQKNFMNLTDSQVEAEIDDMLYGMGLDPYSKAQGNQEAQKIKESLLNIPNINVNNTFAEVLAPKDFWKEFETKLNEAFQFVDPTILANLEDPRFFYKRQVTYRVVVWALEQAKKHFANVPALNIASFVIVRVHDMMMEQRHFHHNMLLHYFESLPESKLGMTKEEVDRTVSSIYEYRIDMLDIFSSNNAARDWLNFGFQRFYQEVRTGNTRIRTWEGPMSNVNFEDIKKLNYAFVNVTEAGAKKIYHLHHTAHQFSSKPALAYDYSNPNRVKRNRALLNLAGVALGFIQMPGWLKGNVDAFIESFYVKQVRTEGALVGYFESTGDQGMINRIYAQRANFYIVQ</sequence>
<evidence type="ECO:0000256" key="1">
    <source>
        <dbReference type="SAM" id="SignalP"/>
    </source>
</evidence>
<name>A0AAX4HJK1_9BACT</name>
<evidence type="ECO:0000313" key="3">
    <source>
        <dbReference type="Proteomes" id="UP001324634"/>
    </source>
</evidence>
<dbReference type="AlphaFoldDB" id="A0AAX4HJK1"/>
<keyword evidence="3" id="KW-1185">Reference proteome</keyword>
<keyword evidence="1" id="KW-0732">Signal</keyword>
<organism evidence="2 3">
    <name type="scientific">Peredibacter starrii</name>
    <dbReference type="NCBI Taxonomy" id="28202"/>
    <lineage>
        <taxon>Bacteria</taxon>
        <taxon>Pseudomonadati</taxon>
        <taxon>Bdellovibrionota</taxon>
        <taxon>Bacteriovoracia</taxon>
        <taxon>Bacteriovoracales</taxon>
        <taxon>Bacteriovoracaceae</taxon>
        <taxon>Peredibacter</taxon>
    </lineage>
</organism>
<accession>A0AAX4HJK1</accession>